<accession>A0ABY7LAY2</accession>
<evidence type="ECO:0000313" key="1">
    <source>
        <dbReference type="EMBL" id="WBA13782.1"/>
    </source>
</evidence>
<organism evidence="1 2">
    <name type="scientific">Salinivibrio proteolyticus</name>
    <dbReference type="NCBI Taxonomy" id="334715"/>
    <lineage>
        <taxon>Bacteria</taxon>
        <taxon>Pseudomonadati</taxon>
        <taxon>Pseudomonadota</taxon>
        <taxon>Gammaproteobacteria</taxon>
        <taxon>Vibrionales</taxon>
        <taxon>Vibrionaceae</taxon>
        <taxon>Salinivibrio</taxon>
    </lineage>
</organism>
<dbReference type="RefSeq" id="WP_269597164.1">
    <property type="nucleotide sequence ID" value="NZ_CP114584.1"/>
</dbReference>
<dbReference type="Proteomes" id="UP001164676">
    <property type="component" value="Chromosome"/>
</dbReference>
<gene>
    <name evidence="1" type="ORF">N7E60_08480</name>
</gene>
<proteinExistence type="predicted"/>
<sequence>MTNTTDVKFISKLEETISRSILSFFPSEWEEDTISLILLKKIREAFTNYHVFYGRYEPEGVFWSAYKYKGKIEYKHGDIGVLVKIVYRDGSHIEGVGFLEAKKRYPRKLTFDSFSIPQLRRINKLSPYTNVLLYDYEDITGFIANSAIPLGILEEKNVSQGLAIKAVTNALVVQAGTVLSDGAKDLTLYKFGIPLSHQIGLRYIQGLDLDFRKEVVDSVKGFNEKRGVCNYVLQITVSHIGDDIPEYDIKLNNNYYEEI</sequence>
<keyword evidence="2" id="KW-1185">Reference proteome</keyword>
<protein>
    <submittedName>
        <fullName evidence="1">Uncharacterized protein</fullName>
    </submittedName>
</protein>
<reference evidence="1" key="1">
    <citation type="submission" date="2022-09" db="EMBL/GenBank/DDBJ databases">
        <authorList>
            <person name="Li Z.-J."/>
        </authorList>
    </citation>
    <scope>NUCLEOTIDE SEQUENCE</scope>
    <source>
        <strain evidence="1">TGB10</strain>
    </source>
</reference>
<evidence type="ECO:0000313" key="2">
    <source>
        <dbReference type="Proteomes" id="UP001164676"/>
    </source>
</evidence>
<name>A0ABY7LAY2_9GAMM</name>
<dbReference type="EMBL" id="CP114584">
    <property type="protein sequence ID" value="WBA13782.1"/>
    <property type="molecule type" value="Genomic_DNA"/>
</dbReference>